<dbReference type="CDD" id="cd00769">
    <property type="entry name" value="PheRS_beta_core"/>
    <property type="match status" value="1"/>
</dbReference>
<dbReference type="PANTHER" id="PTHR10947:SF0">
    <property type="entry name" value="PHENYLALANINE--TRNA LIGASE BETA SUBUNIT"/>
    <property type="match status" value="1"/>
</dbReference>
<dbReference type="GO" id="GO:0006432">
    <property type="term" value="P:phenylalanyl-tRNA aminoacylation"/>
    <property type="evidence" value="ECO:0007669"/>
    <property type="project" value="InterPro"/>
</dbReference>
<keyword evidence="9" id="KW-0479">Metal-binding</keyword>
<keyword evidence="8" id="KW-0436">Ligase</keyword>
<evidence type="ECO:0000256" key="6">
    <source>
        <dbReference type="ARBA" id="ARBA00017032"/>
    </source>
</evidence>
<keyword evidence="12" id="KW-0460">Magnesium</keyword>
<dbReference type="GO" id="GO:0003723">
    <property type="term" value="F:RNA binding"/>
    <property type="evidence" value="ECO:0007669"/>
    <property type="project" value="InterPro"/>
</dbReference>
<dbReference type="InterPro" id="IPR004531">
    <property type="entry name" value="Phe-tRNA-synth_IIc_bsu_arc_euk"/>
</dbReference>
<evidence type="ECO:0000256" key="4">
    <source>
        <dbReference type="ARBA" id="ARBA00011209"/>
    </source>
</evidence>
<protein>
    <recommendedName>
        <fullName evidence="6">Phenylalanine--tRNA ligase beta subunit</fullName>
        <ecNumber evidence="5">6.1.1.20</ecNumber>
    </recommendedName>
    <alternativeName>
        <fullName evidence="15">Phenylalanyl-tRNA synthetase beta subunit</fullName>
    </alternativeName>
</protein>
<dbReference type="Pfam" id="PF03483">
    <property type="entry name" value="B3_4"/>
    <property type="match status" value="1"/>
</dbReference>
<evidence type="ECO:0000256" key="15">
    <source>
        <dbReference type="ARBA" id="ARBA00033189"/>
    </source>
</evidence>
<reference evidence="18" key="1">
    <citation type="journal article" date="2020" name="Stud. Mycol.">
        <title>101 Dothideomycetes genomes: a test case for predicting lifestyles and emergence of pathogens.</title>
        <authorList>
            <person name="Haridas S."/>
            <person name="Albert R."/>
            <person name="Binder M."/>
            <person name="Bloem J."/>
            <person name="Labutti K."/>
            <person name="Salamov A."/>
            <person name="Andreopoulos B."/>
            <person name="Baker S."/>
            <person name="Barry K."/>
            <person name="Bills G."/>
            <person name="Bluhm B."/>
            <person name="Cannon C."/>
            <person name="Castanera R."/>
            <person name="Culley D."/>
            <person name="Daum C."/>
            <person name="Ezra D."/>
            <person name="Gonzalez J."/>
            <person name="Henrissat B."/>
            <person name="Kuo A."/>
            <person name="Liang C."/>
            <person name="Lipzen A."/>
            <person name="Lutzoni F."/>
            <person name="Magnuson J."/>
            <person name="Mondo S."/>
            <person name="Nolan M."/>
            <person name="Ohm R."/>
            <person name="Pangilinan J."/>
            <person name="Park H.-J."/>
            <person name="Ramirez L."/>
            <person name="Alfaro M."/>
            <person name="Sun H."/>
            <person name="Tritt A."/>
            <person name="Yoshinaga Y."/>
            <person name="Zwiers L.-H."/>
            <person name="Turgeon B."/>
            <person name="Goodwin S."/>
            <person name="Spatafora J."/>
            <person name="Crous P."/>
            <person name="Grigoriev I."/>
        </authorList>
    </citation>
    <scope>NUCLEOTIDE SEQUENCE</scope>
    <source>
        <strain evidence="18">CBS 279.74</strain>
    </source>
</reference>
<evidence type="ECO:0000259" key="17">
    <source>
        <dbReference type="PROSITE" id="PS51483"/>
    </source>
</evidence>
<dbReference type="FunFam" id="3.30.930.10:FF:000052">
    <property type="entry name" value="Phenylalanyl-tRNA synthetase, beta subunit"/>
    <property type="match status" value="1"/>
</dbReference>
<evidence type="ECO:0000256" key="7">
    <source>
        <dbReference type="ARBA" id="ARBA00022490"/>
    </source>
</evidence>
<dbReference type="FunFam" id="3.50.40.10:FF:000002">
    <property type="entry name" value="phenylalanine--tRNA ligase beta subunit"/>
    <property type="match status" value="1"/>
</dbReference>
<sequence>MPTIAVDKAALYRALEKEYTTEEFDQLCFDFGLELDEDTSQSTKPEDLAQPAQLKIEIPANRYDMLCFEGIALNLRVFLQKQKLPKWSLTSPASGKVETLTIKEETMQIRPLCSGVILRNITFTKERYESFIALQDKLHQNLARQRTLVSIGTHDLDTIKGPFTYEALPPEQIEFIPLNQTQKMNGKQLMEFYEKDKNLGKFLPIIRDSPVYPVIYDSNRTVLSLPPIINSNHSKITLDTKNVLIEITALDKTKVEIVNQTLVAMFAGYAESIEPLRIVSPHNNESRDVPDLSPREMVAEVDYINQVTGLDKSPAELGTLLERMGLTVTPDTSDKNLLNVSVPITRADILHQADIMEDVAIAYGFNKLPRVYPNKTAAVAAPLPINKLGDIVRVESAASGWTEVMPLILCSHEENFEWLNRKDNGGTAVRLANPKTAEYQIVRTSLLPGLLKTINSNRHQPLPLKVFEVSDVAFIDLTKERKSRNERHFAAAIMGKTSGFEQVHGLLDRIMLMLRSAFITREQGLANEALAGYWIEEVDDPTFLKGHAASIKVNIGGKHHVIGVFGILHPSVYKPQRFDLQYPVSTVEINLEVFL</sequence>
<evidence type="ECO:0000256" key="8">
    <source>
        <dbReference type="ARBA" id="ARBA00022598"/>
    </source>
</evidence>
<keyword evidence="19" id="KW-1185">Reference proteome</keyword>
<dbReference type="GO" id="GO:0005524">
    <property type="term" value="F:ATP binding"/>
    <property type="evidence" value="ECO:0007669"/>
    <property type="project" value="UniProtKB-KW"/>
</dbReference>
<name>A0A6G1KKG7_9PLEO</name>
<dbReference type="Pfam" id="PF18262">
    <property type="entry name" value="PhetRS_B1"/>
    <property type="match status" value="1"/>
</dbReference>
<keyword evidence="14 18" id="KW-0030">Aminoacyl-tRNA synthetase</keyword>
<dbReference type="Gene3D" id="3.30.56.10">
    <property type="match status" value="2"/>
</dbReference>
<keyword evidence="7" id="KW-0963">Cytoplasm</keyword>
<evidence type="ECO:0000313" key="18">
    <source>
        <dbReference type="EMBL" id="KAF2712857.1"/>
    </source>
</evidence>
<dbReference type="EMBL" id="MU005765">
    <property type="protein sequence ID" value="KAF2712857.1"/>
    <property type="molecule type" value="Genomic_DNA"/>
</dbReference>
<dbReference type="PANTHER" id="PTHR10947">
    <property type="entry name" value="PHENYLALANYL-TRNA SYNTHETASE BETA CHAIN AND LEUCINE-RICH REPEAT-CONTAINING PROTEIN 47"/>
    <property type="match status" value="1"/>
</dbReference>
<evidence type="ECO:0000256" key="14">
    <source>
        <dbReference type="ARBA" id="ARBA00023146"/>
    </source>
</evidence>
<dbReference type="InterPro" id="IPR005146">
    <property type="entry name" value="B3/B4_tRNA-bd"/>
</dbReference>
<dbReference type="SMART" id="SM00874">
    <property type="entry name" value="B5"/>
    <property type="match status" value="1"/>
</dbReference>
<evidence type="ECO:0000313" key="19">
    <source>
        <dbReference type="Proteomes" id="UP000799428"/>
    </source>
</evidence>
<dbReference type="SUPFAM" id="SSF56037">
    <property type="entry name" value="PheT/TilS domain"/>
    <property type="match status" value="1"/>
</dbReference>
<dbReference type="FunFam" id="3.30.56.10:FF:000004">
    <property type="entry name" value="Phenylalanyl-tRNA synthetase, beta subunit"/>
    <property type="match status" value="1"/>
</dbReference>
<evidence type="ECO:0000256" key="3">
    <source>
        <dbReference type="ARBA" id="ARBA00007438"/>
    </source>
</evidence>
<dbReference type="Proteomes" id="UP000799428">
    <property type="component" value="Unassembled WGS sequence"/>
</dbReference>
<dbReference type="SUPFAM" id="SSF46955">
    <property type="entry name" value="Putative DNA-binding domain"/>
    <property type="match status" value="2"/>
</dbReference>
<evidence type="ECO:0000256" key="10">
    <source>
        <dbReference type="ARBA" id="ARBA00022741"/>
    </source>
</evidence>
<dbReference type="InterPro" id="IPR045864">
    <property type="entry name" value="aa-tRNA-synth_II/BPL/LPL"/>
</dbReference>
<gene>
    <name evidence="18" type="ORF">K504DRAFT_122511</name>
</gene>
<keyword evidence="10" id="KW-0547">Nucleotide-binding</keyword>
<organism evidence="18 19">
    <name type="scientific">Pleomassaria siparia CBS 279.74</name>
    <dbReference type="NCBI Taxonomy" id="1314801"/>
    <lineage>
        <taxon>Eukaryota</taxon>
        <taxon>Fungi</taxon>
        <taxon>Dikarya</taxon>
        <taxon>Ascomycota</taxon>
        <taxon>Pezizomycotina</taxon>
        <taxon>Dothideomycetes</taxon>
        <taxon>Pleosporomycetidae</taxon>
        <taxon>Pleosporales</taxon>
        <taxon>Pleomassariaceae</taxon>
        <taxon>Pleomassaria</taxon>
    </lineage>
</organism>
<dbReference type="GO" id="GO:0004826">
    <property type="term" value="F:phenylalanine-tRNA ligase activity"/>
    <property type="evidence" value="ECO:0007669"/>
    <property type="project" value="UniProtKB-EC"/>
</dbReference>
<dbReference type="EC" id="6.1.1.20" evidence="5"/>
<comment type="subunit">
    <text evidence="4">Tetramer of two alpha and two beta subunits.</text>
</comment>
<dbReference type="Pfam" id="PF17759">
    <property type="entry name" value="tRNA_synthFbeta"/>
    <property type="match status" value="1"/>
</dbReference>
<evidence type="ECO:0000256" key="11">
    <source>
        <dbReference type="ARBA" id="ARBA00022840"/>
    </source>
</evidence>
<dbReference type="InterPro" id="IPR009061">
    <property type="entry name" value="DNA-bd_dom_put_sf"/>
</dbReference>
<comment type="subcellular location">
    <subcellularLocation>
        <location evidence="2">Cytoplasm</location>
    </subcellularLocation>
</comment>
<dbReference type="GO" id="GO:0009328">
    <property type="term" value="C:phenylalanine-tRNA ligase complex"/>
    <property type="evidence" value="ECO:0007669"/>
    <property type="project" value="TreeGrafter"/>
</dbReference>
<dbReference type="FunFam" id="3.30.56.10:FF:000006">
    <property type="entry name" value="Phenylalanyl-tRNA synthetase subunit beta"/>
    <property type="match status" value="1"/>
</dbReference>
<evidence type="ECO:0000256" key="1">
    <source>
        <dbReference type="ARBA" id="ARBA00001946"/>
    </source>
</evidence>
<accession>A0A6G1KKG7</accession>
<evidence type="ECO:0000256" key="9">
    <source>
        <dbReference type="ARBA" id="ARBA00022723"/>
    </source>
</evidence>
<dbReference type="GO" id="GO:0000287">
    <property type="term" value="F:magnesium ion binding"/>
    <property type="evidence" value="ECO:0007669"/>
    <property type="project" value="InterPro"/>
</dbReference>
<dbReference type="InterPro" id="IPR040659">
    <property type="entry name" value="PhetRS_B1"/>
</dbReference>
<dbReference type="InterPro" id="IPR041616">
    <property type="entry name" value="PheRS_beta_core"/>
</dbReference>
<comment type="similarity">
    <text evidence="3">Belongs to the phenylalanyl-tRNA synthetase beta subunit family. Type 2 subfamily.</text>
</comment>
<evidence type="ECO:0000256" key="12">
    <source>
        <dbReference type="ARBA" id="ARBA00022842"/>
    </source>
</evidence>
<dbReference type="Gene3D" id="3.30.930.10">
    <property type="entry name" value="Bira Bifunctional Protein, Domain 2"/>
    <property type="match status" value="1"/>
</dbReference>
<dbReference type="InterPro" id="IPR020825">
    <property type="entry name" value="Phe-tRNA_synthase-like_B3/B4"/>
</dbReference>
<dbReference type="NCBIfam" id="TIGR00471">
    <property type="entry name" value="pheT_arch"/>
    <property type="match status" value="1"/>
</dbReference>
<keyword evidence="11" id="KW-0067">ATP-binding</keyword>
<dbReference type="SMART" id="SM00873">
    <property type="entry name" value="B3_4"/>
    <property type="match status" value="1"/>
</dbReference>
<feature type="domain" description="B5" evidence="17">
    <location>
        <begin position="292"/>
        <end position="370"/>
    </location>
</feature>
<dbReference type="PROSITE" id="PS51483">
    <property type="entry name" value="B5"/>
    <property type="match status" value="1"/>
</dbReference>
<dbReference type="SUPFAM" id="SSF55681">
    <property type="entry name" value="Class II aaRS and biotin synthetases"/>
    <property type="match status" value="1"/>
</dbReference>
<dbReference type="Pfam" id="PF03484">
    <property type="entry name" value="B5"/>
    <property type="match status" value="1"/>
</dbReference>
<dbReference type="Gene3D" id="3.50.40.10">
    <property type="entry name" value="Phenylalanyl-trna Synthetase, Chain B, domain 3"/>
    <property type="match status" value="1"/>
</dbReference>
<proteinExistence type="inferred from homology"/>
<dbReference type="OrthoDB" id="1698572at2759"/>
<keyword evidence="13" id="KW-0648">Protein biosynthesis</keyword>
<evidence type="ECO:0000256" key="5">
    <source>
        <dbReference type="ARBA" id="ARBA00012814"/>
    </source>
</evidence>
<dbReference type="InterPro" id="IPR005147">
    <property type="entry name" value="tRNA_synthase_B5-dom"/>
</dbReference>
<dbReference type="InterPro" id="IPR045060">
    <property type="entry name" value="Phe-tRNA-ligase_IIc_bsu"/>
</dbReference>
<evidence type="ECO:0000256" key="2">
    <source>
        <dbReference type="ARBA" id="ARBA00004496"/>
    </source>
</evidence>
<dbReference type="AlphaFoldDB" id="A0A6G1KKG7"/>
<evidence type="ECO:0000256" key="16">
    <source>
        <dbReference type="ARBA" id="ARBA00049255"/>
    </source>
</evidence>
<evidence type="ECO:0000256" key="13">
    <source>
        <dbReference type="ARBA" id="ARBA00022917"/>
    </source>
</evidence>
<comment type="catalytic activity">
    <reaction evidence="16">
        <text>tRNA(Phe) + L-phenylalanine + ATP = L-phenylalanyl-tRNA(Phe) + AMP + diphosphate + H(+)</text>
        <dbReference type="Rhea" id="RHEA:19413"/>
        <dbReference type="Rhea" id="RHEA-COMP:9668"/>
        <dbReference type="Rhea" id="RHEA-COMP:9699"/>
        <dbReference type="ChEBI" id="CHEBI:15378"/>
        <dbReference type="ChEBI" id="CHEBI:30616"/>
        <dbReference type="ChEBI" id="CHEBI:33019"/>
        <dbReference type="ChEBI" id="CHEBI:58095"/>
        <dbReference type="ChEBI" id="CHEBI:78442"/>
        <dbReference type="ChEBI" id="CHEBI:78531"/>
        <dbReference type="ChEBI" id="CHEBI:456215"/>
        <dbReference type="EC" id="6.1.1.20"/>
    </reaction>
</comment>
<comment type="cofactor">
    <cofactor evidence="1">
        <name>Mg(2+)</name>
        <dbReference type="ChEBI" id="CHEBI:18420"/>
    </cofactor>
</comment>